<dbReference type="SUPFAM" id="SSF53335">
    <property type="entry name" value="S-adenosyl-L-methionine-dependent methyltransferases"/>
    <property type="match status" value="1"/>
</dbReference>
<gene>
    <name evidence="2" type="ORF">HNP76_001871</name>
</gene>
<accession>A0A7W8G9T4</accession>
<dbReference type="GO" id="GO:0008168">
    <property type="term" value="F:methyltransferase activity"/>
    <property type="evidence" value="ECO:0007669"/>
    <property type="project" value="UniProtKB-KW"/>
</dbReference>
<organism evidence="2 3">
    <name type="scientific">Treponema ruminis</name>
    <dbReference type="NCBI Taxonomy" id="744515"/>
    <lineage>
        <taxon>Bacteria</taxon>
        <taxon>Pseudomonadati</taxon>
        <taxon>Spirochaetota</taxon>
        <taxon>Spirochaetia</taxon>
        <taxon>Spirochaetales</taxon>
        <taxon>Treponemataceae</taxon>
        <taxon>Treponema</taxon>
    </lineage>
</organism>
<evidence type="ECO:0000259" key="1">
    <source>
        <dbReference type="Pfam" id="PF01728"/>
    </source>
</evidence>
<dbReference type="EMBL" id="JACHFQ010000005">
    <property type="protein sequence ID" value="MBB5226498.1"/>
    <property type="molecule type" value="Genomic_DNA"/>
</dbReference>
<keyword evidence="2" id="KW-0808">Transferase</keyword>
<comment type="caution">
    <text evidence="2">The sequence shown here is derived from an EMBL/GenBank/DDBJ whole genome shotgun (WGS) entry which is preliminary data.</text>
</comment>
<dbReference type="Proteomes" id="UP000518887">
    <property type="component" value="Unassembled WGS sequence"/>
</dbReference>
<dbReference type="AlphaFoldDB" id="A0A7W8G9T4"/>
<keyword evidence="3" id="KW-1185">Reference proteome</keyword>
<feature type="domain" description="Ribosomal RNA methyltransferase FtsJ" evidence="1">
    <location>
        <begin position="183"/>
        <end position="282"/>
    </location>
</feature>
<dbReference type="Gene3D" id="3.40.50.150">
    <property type="entry name" value="Vaccinia Virus protein VP39"/>
    <property type="match status" value="1"/>
</dbReference>
<evidence type="ECO:0000313" key="2">
    <source>
        <dbReference type="EMBL" id="MBB5226498.1"/>
    </source>
</evidence>
<dbReference type="RefSeq" id="WP_184659810.1">
    <property type="nucleotide sequence ID" value="NZ_CP031518.1"/>
</dbReference>
<name>A0A7W8G9T4_9SPIR</name>
<dbReference type="EC" id="2.1.1.186" evidence="2"/>
<proteinExistence type="predicted"/>
<sequence>MTKIEKLQGVAFLAFPEMKNLLASELADRFGYGKIVESATISGKSFASQGSAVWYGDLLYCPDFSIDSLNEDGGSLPYWARTVMAQPFLLHFDSIGEAAGELKNIQRNWAPYQYQLFRRAALIQDKLPYINLKVRKFPVNIPNSPIGLYTLLDDKTLIASAQTNSPLPAGSLQFEEDHENPPSRAYLKIQESLSLYHCFFGVDFPKEGDKCFEAGACPGGWTWVLRQLGADVLAVDRAELAPSLMSDPHVKFMAHDAFTLKPEEVCESLQCEKLDWLLSDVICYPERLFEWIKTWRESGRAKNIICTIKMQGAINWPLIADFAAIPNSKIVHLNYNKHELTIMIRNY</sequence>
<protein>
    <submittedName>
        <fullName evidence="2">23S rRNA (Cytidine2498-2'-O)-methyltransferase</fullName>
        <ecNumber evidence="2">2.1.1.186</ecNumber>
    </submittedName>
</protein>
<keyword evidence="2" id="KW-0489">Methyltransferase</keyword>
<dbReference type="PANTHER" id="PTHR37524">
    <property type="entry name" value="RIBOSOMAL RNA LARGE SUBUNIT METHYLTRANSFERASE M"/>
    <property type="match status" value="1"/>
</dbReference>
<dbReference type="PANTHER" id="PTHR37524:SF2">
    <property type="entry name" value="RIBOSOMAL RNA METHYLTRANSFERASE FTSJ DOMAIN-CONTAINING PROTEIN"/>
    <property type="match status" value="1"/>
</dbReference>
<dbReference type="GO" id="GO:0032259">
    <property type="term" value="P:methylation"/>
    <property type="evidence" value="ECO:0007669"/>
    <property type="project" value="UniProtKB-KW"/>
</dbReference>
<reference evidence="2 3" key="1">
    <citation type="submission" date="2020-08" db="EMBL/GenBank/DDBJ databases">
        <title>Genomic Encyclopedia of Type Strains, Phase IV (KMG-IV): sequencing the most valuable type-strain genomes for metagenomic binning, comparative biology and taxonomic classification.</title>
        <authorList>
            <person name="Goeker M."/>
        </authorList>
    </citation>
    <scope>NUCLEOTIDE SEQUENCE [LARGE SCALE GENOMIC DNA]</scope>
    <source>
        <strain evidence="2 3">DSM 103462</strain>
    </source>
</reference>
<dbReference type="InterPro" id="IPR029063">
    <property type="entry name" value="SAM-dependent_MTases_sf"/>
</dbReference>
<evidence type="ECO:0000313" key="3">
    <source>
        <dbReference type="Proteomes" id="UP000518887"/>
    </source>
</evidence>
<dbReference type="Pfam" id="PF01728">
    <property type="entry name" value="FtsJ"/>
    <property type="match status" value="1"/>
</dbReference>
<dbReference type="InterPro" id="IPR002877">
    <property type="entry name" value="RNA_MeTrfase_FtsJ_dom"/>
</dbReference>